<dbReference type="InterPro" id="IPR007421">
    <property type="entry name" value="Schlafen_AlbA_2_dom"/>
</dbReference>
<gene>
    <name evidence="2" type="ORF">E5986_01615</name>
</gene>
<dbReference type="Gene3D" id="3.30.565.60">
    <property type="match status" value="1"/>
</dbReference>
<dbReference type="PANTHER" id="PTHR30595">
    <property type="entry name" value="GLPR-RELATED TRANSCRIPTIONAL REPRESSOR"/>
    <property type="match status" value="1"/>
</dbReference>
<dbReference type="Gene3D" id="3.30.950.30">
    <property type="entry name" value="Schlafen, AAA domain"/>
    <property type="match status" value="1"/>
</dbReference>
<reference evidence="2 3" key="1">
    <citation type="submission" date="2019-04" db="EMBL/GenBank/DDBJ databases">
        <title>Microbes associate with the intestines of laboratory mice.</title>
        <authorList>
            <person name="Navarre W."/>
            <person name="Wong E."/>
            <person name="Huang K.C."/>
            <person name="Tropini C."/>
            <person name="Ng K."/>
            <person name="Yu B."/>
        </authorList>
    </citation>
    <scope>NUCLEOTIDE SEQUENCE [LARGE SCALE GENOMIC DNA]</scope>
    <source>
        <strain evidence="2 3">NM80_B27</strain>
    </source>
</reference>
<dbReference type="Proteomes" id="UP000308978">
    <property type="component" value="Unassembled WGS sequence"/>
</dbReference>
<dbReference type="InterPro" id="IPR038475">
    <property type="entry name" value="RecG_C_sf"/>
</dbReference>
<evidence type="ECO:0000259" key="1">
    <source>
        <dbReference type="Pfam" id="PF04326"/>
    </source>
</evidence>
<evidence type="ECO:0000313" key="3">
    <source>
        <dbReference type="Proteomes" id="UP000308978"/>
    </source>
</evidence>
<proteinExistence type="predicted"/>
<sequence>MAIPVNIDDLLNNRIVESMRIELKAGFNPNPVIHTICAFANDIDNIGGGYLVLGVEEQDGMPVLPPKGIPQNEIDGILKRLIGLCHCIEPLYYPVAEPVFFQGAHIIVIWVPGGHGRPYKASKDVFSAGSAKLYYIRRLSSTVIASPNEEKELFYVSTDIPFDDRPNLLASVDELDLGLMRDHLSRVGSNLYEQSEGREALAIARDMQLVAGPPEDLHPLNVGILMFTEHPERFFRYARIEVVSLPDPTGQGMTEMTFTGPIQRQLRDALAYIKNSVIETRVEKLPDKAEATRTFNYPYAAIEEILANAVYHRSYQVNEPITVRITPEAIEITSFPGFDRSITREDIEERRFRARSYRNRRIGDFLKELRLIEGRNTGFPTAYRALEENGSGELDFDTDETRGYLSVTIPVHPNFLPKATGGDAKAAAYTDALLDALENEDLTLTQLAHALGYRSISKKLSDTVNALVVQGRIERIPAAIGSAVLLRSARKDSGR</sequence>
<comment type="caution">
    <text evidence="2">The sequence shown here is derived from an EMBL/GenBank/DDBJ whole genome shotgun (WGS) entry which is preliminary data.</text>
</comment>
<dbReference type="PANTHER" id="PTHR30595:SF6">
    <property type="entry name" value="SCHLAFEN ALBA-2 DOMAIN-CONTAINING PROTEIN"/>
    <property type="match status" value="1"/>
</dbReference>
<evidence type="ECO:0000313" key="2">
    <source>
        <dbReference type="EMBL" id="THG39011.1"/>
    </source>
</evidence>
<dbReference type="AlphaFoldDB" id="A0A4S4G7Y8"/>
<name>A0A4S4G7Y8_9ACTN</name>
<organism evidence="2 3">
    <name type="scientific">Adlercreutzia caecimuris</name>
    <dbReference type="NCBI Taxonomy" id="671266"/>
    <lineage>
        <taxon>Bacteria</taxon>
        <taxon>Bacillati</taxon>
        <taxon>Actinomycetota</taxon>
        <taxon>Coriobacteriia</taxon>
        <taxon>Eggerthellales</taxon>
        <taxon>Eggerthellaceae</taxon>
        <taxon>Adlercreutzia</taxon>
    </lineage>
</organism>
<dbReference type="Pfam" id="PF04326">
    <property type="entry name" value="SLFN_AlbA_2"/>
    <property type="match status" value="1"/>
</dbReference>
<dbReference type="Pfam" id="PF13749">
    <property type="entry name" value="HATPase_c_4"/>
    <property type="match status" value="1"/>
</dbReference>
<feature type="domain" description="Schlafen AlbA-2" evidence="1">
    <location>
        <begin position="17"/>
        <end position="143"/>
    </location>
</feature>
<dbReference type="EMBL" id="SSTJ01000001">
    <property type="protein sequence ID" value="THG39011.1"/>
    <property type="molecule type" value="Genomic_DNA"/>
</dbReference>
<accession>A0A4S4G7Y8</accession>
<dbReference type="InterPro" id="IPR038461">
    <property type="entry name" value="Schlafen_AlbA_2_dom_sf"/>
</dbReference>
<protein>
    <submittedName>
        <fullName evidence="2">AAA family ATPase</fullName>
    </submittedName>
</protein>
<dbReference type="RefSeq" id="WP_136432748.1">
    <property type="nucleotide sequence ID" value="NZ_SSTJ01000001.1"/>
</dbReference>